<dbReference type="InterPro" id="IPR010723">
    <property type="entry name" value="HemN_C"/>
</dbReference>
<dbReference type="Pfam" id="PF04055">
    <property type="entry name" value="Radical_SAM"/>
    <property type="match status" value="1"/>
</dbReference>
<keyword evidence="13" id="KW-1185">Reference proteome</keyword>
<proteinExistence type="inferred from homology"/>
<dbReference type="SFLD" id="SFLDG01082">
    <property type="entry name" value="B12-binding_domain_containing"/>
    <property type="match status" value="1"/>
</dbReference>
<dbReference type="InterPro" id="IPR007197">
    <property type="entry name" value="rSAM"/>
</dbReference>
<dbReference type="CDD" id="cd01335">
    <property type="entry name" value="Radical_SAM"/>
    <property type="match status" value="1"/>
</dbReference>
<dbReference type="SFLD" id="SFLDF00562">
    <property type="entry name" value="HemN-like__clustered_with_heat"/>
    <property type="match status" value="1"/>
</dbReference>
<keyword evidence="7 10" id="KW-0408">Iron</keyword>
<dbReference type="PROSITE" id="PS51918">
    <property type="entry name" value="RADICAL_SAM"/>
    <property type="match status" value="1"/>
</dbReference>
<dbReference type="EMBL" id="CAADHO010000003">
    <property type="protein sequence ID" value="VFQ44358.1"/>
    <property type="molecule type" value="Genomic_DNA"/>
</dbReference>
<dbReference type="GO" id="GO:0046872">
    <property type="term" value="F:metal ion binding"/>
    <property type="evidence" value="ECO:0007669"/>
    <property type="project" value="UniProtKB-UniRule"/>
</dbReference>
<sequence length="387" mass="42014">MNPGLYIHVPFCLRKCPYCDFYSESSLAQKKAYLEGVVREMDLVAKDLCVEAPFDTVYFGGGTPSLLKPSEVARLLEAARTRFSFGEDVEVTLEVNPGTVTPTTLAGFKVAGVTRLNIGVQSLDDGTLSFLGRLHSAGDATAALEAARECGFSNIGADLIYGVPGQDLAAVRADVAALLSHAPEHLSCYMLTLESGTPLYARHGNRDFSMPGDTEQGAFFGAVSDTLTENGYLHYEVSNFARGAGFVSRHNTKYWEMATTVGIGPSAHGFYTGGGAREHPVRRWNVAHLGTWLEHLARGERPVEGEEALDREAMMTEALYLGLRRMEGVDLGALSRRFSQDLGWVLSPVVKGFVDEGLMVADREAVRLTRRGFAVADGIVLRLLQAL</sequence>
<dbReference type="SFLD" id="SFLDG01065">
    <property type="entry name" value="anaerobic_coproporphyrinogen-I"/>
    <property type="match status" value="1"/>
</dbReference>
<evidence type="ECO:0000256" key="6">
    <source>
        <dbReference type="ARBA" id="ARBA00022723"/>
    </source>
</evidence>
<gene>
    <name evidence="12" type="ORF">MSL71_20050</name>
</gene>
<feature type="domain" description="Radical SAM core" evidence="11">
    <location>
        <begin position="1"/>
        <end position="233"/>
    </location>
</feature>
<dbReference type="Pfam" id="PF06969">
    <property type="entry name" value="HemN_C"/>
    <property type="match status" value="1"/>
</dbReference>
<dbReference type="InterPro" id="IPR034505">
    <property type="entry name" value="Coproporphyrinogen-III_oxidase"/>
</dbReference>
<dbReference type="PANTHER" id="PTHR13932">
    <property type="entry name" value="COPROPORPHYRINIGEN III OXIDASE"/>
    <property type="match status" value="1"/>
</dbReference>
<dbReference type="GO" id="GO:0051539">
    <property type="term" value="F:4 iron, 4 sulfur cluster binding"/>
    <property type="evidence" value="ECO:0007669"/>
    <property type="project" value="UniProtKB-UniRule"/>
</dbReference>
<dbReference type="InterPro" id="IPR013785">
    <property type="entry name" value="Aldolase_TIM"/>
</dbReference>
<dbReference type="GO" id="GO:0004109">
    <property type="term" value="F:coproporphyrinogen oxidase activity"/>
    <property type="evidence" value="ECO:0007669"/>
    <property type="project" value="InterPro"/>
</dbReference>
<keyword evidence="9 10" id="KW-0143">Chaperone</keyword>
<evidence type="ECO:0000259" key="11">
    <source>
        <dbReference type="PROSITE" id="PS51918"/>
    </source>
</evidence>
<comment type="cofactor">
    <cofactor evidence="1">
        <name>[4Fe-4S] cluster</name>
        <dbReference type="ChEBI" id="CHEBI:49883"/>
    </cofactor>
</comment>
<comment type="subcellular location">
    <subcellularLocation>
        <location evidence="10">Cytoplasm</location>
    </subcellularLocation>
</comment>
<dbReference type="GO" id="GO:0006779">
    <property type="term" value="P:porphyrin-containing compound biosynthetic process"/>
    <property type="evidence" value="ECO:0007669"/>
    <property type="project" value="InterPro"/>
</dbReference>
<dbReference type="SUPFAM" id="SSF102114">
    <property type="entry name" value="Radical SAM enzymes"/>
    <property type="match status" value="1"/>
</dbReference>
<evidence type="ECO:0000256" key="8">
    <source>
        <dbReference type="ARBA" id="ARBA00023014"/>
    </source>
</evidence>
<dbReference type="AlphaFoldDB" id="A0A4V6ILA2"/>
<dbReference type="InterPro" id="IPR006638">
    <property type="entry name" value="Elp3/MiaA/NifB-like_rSAM"/>
</dbReference>
<evidence type="ECO:0000256" key="2">
    <source>
        <dbReference type="ARBA" id="ARBA00006100"/>
    </source>
</evidence>
<keyword evidence="8 10" id="KW-0411">Iron-sulfur</keyword>
<evidence type="ECO:0000313" key="13">
    <source>
        <dbReference type="Proteomes" id="UP000507962"/>
    </source>
</evidence>
<evidence type="ECO:0000256" key="4">
    <source>
        <dbReference type="ARBA" id="ARBA00022617"/>
    </source>
</evidence>
<keyword evidence="5 10" id="KW-0949">S-adenosyl-L-methionine</keyword>
<dbReference type="PANTHER" id="PTHR13932:SF5">
    <property type="entry name" value="RADICAL S-ADENOSYL METHIONINE DOMAIN-CONTAINING PROTEIN 1, MITOCHONDRIAL"/>
    <property type="match status" value="1"/>
</dbReference>
<evidence type="ECO:0000256" key="9">
    <source>
        <dbReference type="ARBA" id="ARBA00023186"/>
    </source>
</evidence>
<evidence type="ECO:0000256" key="7">
    <source>
        <dbReference type="ARBA" id="ARBA00023004"/>
    </source>
</evidence>
<reference evidence="12 13" key="1">
    <citation type="submission" date="2019-03" db="EMBL/GenBank/DDBJ databases">
        <authorList>
            <person name="Nijsse B."/>
        </authorList>
    </citation>
    <scope>NUCLEOTIDE SEQUENCE [LARGE SCALE GENOMIC DNA]</scope>
    <source>
        <strain evidence="12">Desulfoluna butyratoxydans MSL71</strain>
    </source>
</reference>
<evidence type="ECO:0000256" key="5">
    <source>
        <dbReference type="ARBA" id="ARBA00022691"/>
    </source>
</evidence>
<keyword evidence="10" id="KW-0004">4Fe-4S</keyword>
<keyword evidence="4 10" id="KW-0349">Heme</keyword>
<dbReference type="GO" id="GO:0005737">
    <property type="term" value="C:cytoplasm"/>
    <property type="evidence" value="ECO:0007669"/>
    <property type="project" value="UniProtKB-SubCell"/>
</dbReference>
<dbReference type="Gene3D" id="3.20.20.70">
    <property type="entry name" value="Aldolase class I"/>
    <property type="match status" value="1"/>
</dbReference>
<dbReference type="SMART" id="SM00729">
    <property type="entry name" value="Elp3"/>
    <property type="match status" value="1"/>
</dbReference>
<evidence type="ECO:0000256" key="10">
    <source>
        <dbReference type="RuleBase" id="RU364116"/>
    </source>
</evidence>
<dbReference type="RefSeq" id="WP_180139698.1">
    <property type="nucleotide sequence ID" value="NZ_CAADHO010000003.1"/>
</dbReference>
<keyword evidence="10" id="KW-0963">Cytoplasm</keyword>
<protein>
    <recommendedName>
        <fullName evidence="3 10">Heme chaperone HemW</fullName>
    </recommendedName>
</protein>
<accession>A0A4V6ILA2</accession>
<dbReference type="NCBIfam" id="TIGR00539">
    <property type="entry name" value="hemN_rel"/>
    <property type="match status" value="1"/>
</dbReference>
<name>A0A4V6ILA2_9BACT</name>
<dbReference type="Proteomes" id="UP000507962">
    <property type="component" value="Unassembled WGS sequence"/>
</dbReference>
<dbReference type="SFLD" id="SFLDS00029">
    <property type="entry name" value="Radical_SAM"/>
    <property type="match status" value="1"/>
</dbReference>
<evidence type="ECO:0000256" key="3">
    <source>
        <dbReference type="ARBA" id="ARBA00017228"/>
    </source>
</evidence>
<dbReference type="SFLD" id="SFLDF00288">
    <property type="entry name" value="HemN-like__clustered_with_nucl"/>
    <property type="match status" value="1"/>
</dbReference>
<evidence type="ECO:0000313" key="12">
    <source>
        <dbReference type="EMBL" id="VFQ44358.1"/>
    </source>
</evidence>
<dbReference type="InterPro" id="IPR004559">
    <property type="entry name" value="HemW-like"/>
</dbReference>
<comment type="similarity">
    <text evidence="2">Belongs to the anaerobic coproporphyrinogen-III oxidase family. HemW subfamily.</text>
</comment>
<comment type="function">
    <text evidence="10">Probably acts as a heme chaperone, transferring heme to an unknown acceptor. Binds one molecule of heme per monomer, possibly covalently. Binds 1 [4Fe-4S] cluster. The cluster is coordinated with 3 cysteines and an exchangeable S-adenosyl-L-methionine.</text>
</comment>
<organism evidence="12 13">
    <name type="scientific">Desulfoluna butyratoxydans</name>
    <dbReference type="NCBI Taxonomy" id="231438"/>
    <lineage>
        <taxon>Bacteria</taxon>
        <taxon>Pseudomonadati</taxon>
        <taxon>Thermodesulfobacteriota</taxon>
        <taxon>Desulfobacteria</taxon>
        <taxon>Desulfobacterales</taxon>
        <taxon>Desulfolunaceae</taxon>
        <taxon>Desulfoluna</taxon>
    </lineage>
</organism>
<keyword evidence="6 10" id="KW-0479">Metal-binding</keyword>
<dbReference type="InterPro" id="IPR058240">
    <property type="entry name" value="rSAM_sf"/>
</dbReference>
<evidence type="ECO:0000256" key="1">
    <source>
        <dbReference type="ARBA" id="ARBA00001966"/>
    </source>
</evidence>